<dbReference type="EMBL" id="VSSQ01112214">
    <property type="protein sequence ID" value="MPN49195.1"/>
    <property type="molecule type" value="Genomic_DNA"/>
</dbReference>
<reference evidence="1" key="1">
    <citation type="submission" date="2019-08" db="EMBL/GenBank/DDBJ databases">
        <authorList>
            <person name="Kucharzyk K."/>
            <person name="Murdoch R.W."/>
            <person name="Higgins S."/>
            <person name="Loffler F."/>
        </authorList>
    </citation>
    <scope>NUCLEOTIDE SEQUENCE</scope>
</reference>
<gene>
    <name evidence="1" type="ORF">SDC9_196810</name>
</gene>
<dbReference type="AlphaFoldDB" id="A0A645ID19"/>
<organism evidence="1">
    <name type="scientific">bioreactor metagenome</name>
    <dbReference type="NCBI Taxonomy" id="1076179"/>
    <lineage>
        <taxon>unclassified sequences</taxon>
        <taxon>metagenomes</taxon>
        <taxon>ecological metagenomes</taxon>
    </lineage>
</organism>
<proteinExistence type="predicted"/>
<sequence length="99" mass="10386">MDFAQRSAADGEILAECGHQPALDNAGPGHHTIAREGFVLHPEVMAIMLGVHSPLAEGAGLEQRSEAIACRHEALLAAGFILIFTATAQRGGTAFLKLL</sequence>
<evidence type="ECO:0000313" key="1">
    <source>
        <dbReference type="EMBL" id="MPN49195.1"/>
    </source>
</evidence>
<protein>
    <submittedName>
        <fullName evidence="1">Uncharacterized protein</fullName>
    </submittedName>
</protein>
<accession>A0A645ID19</accession>
<name>A0A645ID19_9ZZZZ</name>
<comment type="caution">
    <text evidence="1">The sequence shown here is derived from an EMBL/GenBank/DDBJ whole genome shotgun (WGS) entry which is preliminary data.</text>
</comment>